<comment type="caution">
    <text evidence="1">The sequence shown here is derived from an EMBL/GenBank/DDBJ whole genome shotgun (WGS) entry which is preliminary data.</text>
</comment>
<accession>A0ACC3MID5</accession>
<name>A0ACC3MID5_9PEZI</name>
<organism evidence="1 2">
    <name type="scientific">Vermiconidia calcicola</name>
    <dbReference type="NCBI Taxonomy" id="1690605"/>
    <lineage>
        <taxon>Eukaryota</taxon>
        <taxon>Fungi</taxon>
        <taxon>Dikarya</taxon>
        <taxon>Ascomycota</taxon>
        <taxon>Pezizomycotina</taxon>
        <taxon>Dothideomycetes</taxon>
        <taxon>Dothideomycetidae</taxon>
        <taxon>Mycosphaerellales</taxon>
        <taxon>Extremaceae</taxon>
        <taxon>Vermiconidia</taxon>
    </lineage>
</organism>
<keyword evidence="2" id="KW-1185">Reference proteome</keyword>
<protein>
    <submittedName>
        <fullName evidence="1">Increased recombination centers protein 22</fullName>
    </submittedName>
</protein>
<evidence type="ECO:0000313" key="2">
    <source>
        <dbReference type="Proteomes" id="UP001281147"/>
    </source>
</evidence>
<reference evidence="1" key="1">
    <citation type="submission" date="2023-07" db="EMBL/GenBank/DDBJ databases">
        <title>Black Yeasts Isolated from many extreme environments.</title>
        <authorList>
            <person name="Coleine C."/>
            <person name="Stajich J.E."/>
            <person name="Selbmann L."/>
        </authorList>
    </citation>
    <scope>NUCLEOTIDE SEQUENCE</scope>
    <source>
        <strain evidence="1">CCFEE 5714</strain>
    </source>
</reference>
<dbReference type="EMBL" id="JAUTXU010000264">
    <property type="protein sequence ID" value="KAK3691533.1"/>
    <property type="molecule type" value="Genomic_DNA"/>
</dbReference>
<evidence type="ECO:0000313" key="1">
    <source>
        <dbReference type="EMBL" id="KAK3691533.1"/>
    </source>
</evidence>
<proteinExistence type="predicted"/>
<dbReference type="Proteomes" id="UP001281147">
    <property type="component" value="Unassembled WGS sequence"/>
</dbReference>
<gene>
    <name evidence="1" type="primary">IRC22_2</name>
    <name evidence="1" type="ORF">LTR37_018610</name>
</gene>
<sequence>MVSFKLATLALAATRVLAAQIDLPEGIDVEDVQKVGGEIGDETKLQTPSLAVDIKASFPQAEIFGIKLVNGHPTRAVLDVSNNEPGAVTLAVIGGSLLTLMDKPGAPDPPVVIRNLTAQRYGVQIPAGESETITYTFAQELHPQELRLNLAAVLQNTEGKVFTKMIYNETVTVVEAPMSIFDPQIIFLYLFLAAAFGGTCYFIYNTWISTLFPQKKRGGKGGERAKRSSGQSKKVDPADQTAVVGADGPAVTSGAKAYDESWIPAEHLKRPEAKRVGSGRPKSRAAQ</sequence>